<organism evidence="2 3">
    <name type="scientific">Dreissena polymorpha</name>
    <name type="common">Zebra mussel</name>
    <name type="synonym">Mytilus polymorpha</name>
    <dbReference type="NCBI Taxonomy" id="45954"/>
    <lineage>
        <taxon>Eukaryota</taxon>
        <taxon>Metazoa</taxon>
        <taxon>Spiralia</taxon>
        <taxon>Lophotrochozoa</taxon>
        <taxon>Mollusca</taxon>
        <taxon>Bivalvia</taxon>
        <taxon>Autobranchia</taxon>
        <taxon>Heteroconchia</taxon>
        <taxon>Euheterodonta</taxon>
        <taxon>Imparidentia</taxon>
        <taxon>Neoheterodontei</taxon>
        <taxon>Myida</taxon>
        <taxon>Dreissenoidea</taxon>
        <taxon>Dreissenidae</taxon>
        <taxon>Dreissena</taxon>
    </lineage>
</organism>
<accession>A0A9D4CDA8</accession>
<sequence length="52" mass="5310">MDSGFTTSPEEEREQPGSESGSVEGGLGQRCRPGLRGGGPMKITEVSQDGGA</sequence>
<evidence type="ECO:0000313" key="2">
    <source>
        <dbReference type="EMBL" id="KAH3721425.1"/>
    </source>
</evidence>
<evidence type="ECO:0000313" key="3">
    <source>
        <dbReference type="Proteomes" id="UP000828390"/>
    </source>
</evidence>
<dbReference type="Proteomes" id="UP000828390">
    <property type="component" value="Unassembled WGS sequence"/>
</dbReference>
<dbReference type="EMBL" id="JAIWYP010000013">
    <property type="protein sequence ID" value="KAH3721425.1"/>
    <property type="molecule type" value="Genomic_DNA"/>
</dbReference>
<comment type="caution">
    <text evidence="2">The sequence shown here is derived from an EMBL/GenBank/DDBJ whole genome shotgun (WGS) entry which is preliminary data.</text>
</comment>
<keyword evidence="3" id="KW-1185">Reference proteome</keyword>
<reference evidence="2" key="2">
    <citation type="submission" date="2020-11" db="EMBL/GenBank/DDBJ databases">
        <authorList>
            <person name="McCartney M.A."/>
            <person name="Auch B."/>
            <person name="Kono T."/>
            <person name="Mallez S."/>
            <person name="Becker A."/>
            <person name="Gohl D.M."/>
            <person name="Silverstein K.A.T."/>
            <person name="Koren S."/>
            <person name="Bechman K.B."/>
            <person name="Herman A."/>
            <person name="Abrahante J.E."/>
            <person name="Garbe J."/>
        </authorList>
    </citation>
    <scope>NUCLEOTIDE SEQUENCE</scope>
    <source>
        <strain evidence="2">Duluth1</strain>
        <tissue evidence="2">Whole animal</tissue>
    </source>
</reference>
<feature type="region of interest" description="Disordered" evidence="1">
    <location>
        <begin position="1"/>
        <end position="52"/>
    </location>
</feature>
<name>A0A9D4CDA8_DREPO</name>
<proteinExistence type="predicted"/>
<reference evidence="2" key="1">
    <citation type="journal article" date="2019" name="bioRxiv">
        <title>The Genome of the Zebra Mussel, Dreissena polymorpha: A Resource for Invasive Species Research.</title>
        <authorList>
            <person name="McCartney M.A."/>
            <person name="Auch B."/>
            <person name="Kono T."/>
            <person name="Mallez S."/>
            <person name="Zhang Y."/>
            <person name="Obille A."/>
            <person name="Becker A."/>
            <person name="Abrahante J.E."/>
            <person name="Garbe J."/>
            <person name="Badalamenti J.P."/>
            <person name="Herman A."/>
            <person name="Mangelson H."/>
            <person name="Liachko I."/>
            <person name="Sullivan S."/>
            <person name="Sone E.D."/>
            <person name="Koren S."/>
            <person name="Silverstein K.A.T."/>
            <person name="Beckman K.B."/>
            <person name="Gohl D.M."/>
        </authorList>
    </citation>
    <scope>NUCLEOTIDE SEQUENCE</scope>
    <source>
        <strain evidence="2">Duluth1</strain>
        <tissue evidence="2">Whole animal</tissue>
    </source>
</reference>
<evidence type="ECO:0000256" key="1">
    <source>
        <dbReference type="SAM" id="MobiDB-lite"/>
    </source>
</evidence>
<gene>
    <name evidence="2" type="ORF">DPMN_064347</name>
</gene>
<dbReference type="AlphaFoldDB" id="A0A9D4CDA8"/>
<protein>
    <submittedName>
        <fullName evidence="2">Uncharacterized protein</fullName>
    </submittedName>
</protein>